<organism evidence="1 2">
    <name type="scientific">Crucibulum laeve</name>
    <dbReference type="NCBI Taxonomy" id="68775"/>
    <lineage>
        <taxon>Eukaryota</taxon>
        <taxon>Fungi</taxon>
        <taxon>Dikarya</taxon>
        <taxon>Basidiomycota</taxon>
        <taxon>Agaricomycotina</taxon>
        <taxon>Agaricomycetes</taxon>
        <taxon>Agaricomycetidae</taxon>
        <taxon>Agaricales</taxon>
        <taxon>Agaricineae</taxon>
        <taxon>Nidulariaceae</taxon>
        <taxon>Crucibulum</taxon>
    </lineage>
</organism>
<proteinExistence type="predicted"/>
<protein>
    <recommendedName>
        <fullName evidence="3">hAT-like transposase RNase-H fold domain-containing protein</fullName>
    </recommendedName>
</protein>
<dbReference type="SUPFAM" id="SSF53098">
    <property type="entry name" value="Ribonuclease H-like"/>
    <property type="match status" value="1"/>
</dbReference>
<dbReference type="Proteomes" id="UP000308652">
    <property type="component" value="Unassembled WGS sequence"/>
</dbReference>
<name>A0A5C3M3X7_9AGAR</name>
<sequence length="207" mass="23963">MIERVLELEEGIKEFVEQNESEEIQKYKLSDLEWIALKCFKTILAVPHAFQQKLSHEMTPTLCYALPSFEGMMKAWENLKIDHPDTTNVIQAGLDKLEVYRDYTDIVPAYLLSMMINPSMKLKWIRKNLPTQLSRIKRLFIAELRPYYNNIVTNNSPIKQRSRTAHEIAEEEANAILGLDTETLSPGHAGSLEDKVEAYLLDPTYFQ</sequence>
<keyword evidence="2" id="KW-1185">Reference proteome</keyword>
<dbReference type="AlphaFoldDB" id="A0A5C3M3X7"/>
<gene>
    <name evidence="1" type="ORF">BDQ12DRAFT_721592</name>
</gene>
<dbReference type="InterPro" id="IPR012337">
    <property type="entry name" value="RNaseH-like_sf"/>
</dbReference>
<evidence type="ECO:0008006" key="3">
    <source>
        <dbReference type="Google" id="ProtNLM"/>
    </source>
</evidence>
<reference evidence="1 2" key="1">
    <citation type="journal article" date="2019" name="Nat. Ecol. Evol.">
        <title>Megaphylogeny resolves global patterns of mushroom evolution.</title>
        <authorList>
            <person name="Varga T."/>
            <person name="Krizsan K."/>
            <person name="Foldi C."/>
            <person name="Dima B."/>
            <person name="Sanchez-Garcia M."/>
            <person name="Sanchez-Ramirez S."/>
            <person name="Szollosi G.J."/>
            <person name="Szarkandi J.G."/>
            <person name="Papp V."/>
            <person name="Albert L."/>
            <person name="Andreopoulos W."/>
            <person name="Angelini C."/>
            <person name="Antonin V."/>
            <person name="Barry K.W."/>
            <person name="Bougher N.L."/>
            <person name="Buchanan P."/>
            <person name="Buyck B."/>
            <person name="Bense V."/>
            <person name="Catcheside P."/>
            <person name="Chovatia M."/>
            <person name="Cooper J."/>
            <person name="Damon W."/>
            <person name="Desjardin D."/>
            <person name="Finy P."/>
            <person name="Geml J."/>
            <person name="Haridas S."/>
            <person name="Hughes K."/>
            <person name="Justo A."/>
            <person name="Karasinski D."/>
            <person name="Kautmanova I."/>
            <person name="Kiss B."/>
            <person name="Kocsube S."/>
            <person name="Kotiranta H."/>
            <person name="LaButti K.M."/>
            <person name="Lechner B.E."/>
            <person name="Liimatainen K."/>
            <person name="Lipzen A."/>
            <person name="Lukacs Z."/>
            <person name="Mihaltcheva S."/>
            <person name="Morgado L.N."/>
            <person name="Niskanen T."/>
            <person name="Noordeloos M.E."/>
            <person name="Ohm R.A."/>
            <person name="Ortiz-Santana B."/>
            <person name="Ovrebo C."/>
            <person name="Racz N."/>
            <person name="Riley R."/>
            <person name="Savchenko A."/>
            <person name="Shiryaev A."/>
            <person name="Soop K."/>
            <person name="Spirin V."/>
            <person name="Szebenyi C."/>
            <person name="Tomsovsky M."/>
            <person name="Tulloss R.E."/>
            <person name="Uehling J."/>
            <person name="Grigoriev I.V."/>
            <person name="Vagvolgyi C."/>
            <person name="Papp T."/>
            <person name="Martin F.M."/>
            <person name="Miettinen O."/>
            <person name="Hibbett D.S."/>
            <person name="Nagy L.G."/>
        </authorList>
    </citation>
    <scope>NUCLEOTIDE SEQUENCE [LARGE SCALE GENOMIC DNA]</scope>
    <source>
        <strain evidence="1 2">CBS 166.37</strain>
    </source>
</reference>
<evidence type="ECO:0000313" key="2">
    <source>
        <dbReference type="Proteomes" id="UP000308652"/>
    </source>
</evidence>
<accession>A0A5C3M3X7</accession>
<evidence type="ECO:0000313" key="1">
    <source>
        <dbReference type="EMBL" id="TFK40124.1"/>
    </source>
</evidence>
<dbReference type="EMBL" id="ML213597">
    <property type="protein sequence ID" value="TFK40124.1"/>
    <property type="molecule type" value="Genomic_DNA"/>
</dbReference>
<dbReference type="OrthoDB" id="3172935at2759"/>